<evidence type="ECO:0000256" key="2">
    <source>
        <dbReference type="ARBA" id="ARBA00022679"/>
    </source>
</evidence>
<dbReference type="InterPro" id="IPR011611">
    <property type="entry name" value="PfkB_dom"/>
</dbReference>
<dbReference type="KEGG" id="git:C6V83_09600"/>
<evidence type="ECO:0000313" key="9">
    <source>
        <dbReference type="Proteomes" id="UP000239814"/>
    </source>
</evidence>
<dbReference type="Gene3D" id="3.40.1190.20">
    <property type="match status" value="1"/>
</dbReference>
<dbReference type="GO" id="GO:0008443">
    <property type="term" value="F:phosphofructokinase activity"/>
    <property type="evidence" value="ECO:0007669"/>
    <property type="project" value="TreeGrafter"/>
</dbReference>
<dbReference type="RefSeq" id="WP_105942218.1">
    <property type="nucleotide sequence ID" value="NZ_CP027433.1"/>
</dbReference>
<dbReference type="CDD" id="cd01164">
    <property type="entry name" value="FruK_PfkB_like"/>
    <property type="match status" value="1"/>
</dbReference>
<dbReference type="EMBL" id="CP027433">
    <property type="protein sequence ID" value="AVM00490.1"/>
    <property type="molecule type" value="Genomic_DNA"/>
</dbReference>
<dbReference type="InterPro" id="IPR017583">
    <property type="entry name" value="Tagatose/fructose_Pkinase"/>
</dbReference>
<evidence type="ECO:0000256" key="5">
    <source>
        <dbReference type="ARBA" id="ARBA00022840"/>
    </source>
</evidence>
<comment type="similarity">
    <text evidence="1">Belongs to the carbohydrate kinase PfkB family.</text>
</comment>
<dbReference type="Pfam" id="PF00294">
    <property type="entry name" value="PfkB"/>
    <property type="match status" value="1"/>
</dbReference>
<evidence type="ECO:0000313" key="8">
    <source>
        <dbReference type="EMBL" id="AVM00490.1"/>
    </source>
</evidence>
<keyword evidence="2 6" id="KW-0808">Transferase</keyword>
<evidence type="ECO:0000259" key="7">
    <source>
        <dbReference type="Pfam" id="PF00294"/>
    </source>
</evidence>
<dbReference type="AlphaFoldDB" id="A0A2S0KFM3"/>
<evidence type="ECO:0000256" key="6">
    <source>
        <dbReference type="PIRNR" id="PIRNR000535"/>
    </source>
</evidence>
<dbReference type="PIRSF" id="PIRSF000535">
    <property type="entry name" value="1PFK/6PFK/LacC"/>
    <property type="match status" value="1"/>
</dbReference>
<keyword evidence="5" id="KW-0067">ATP-binding</keyword>
<dbReference type="PANTHER" id="PTHR46566">
    <property type="entry name" value="1-PHOSPHOFRUCTOKINASE-RELATED"/>
    <property type="match status" value="1"/>
</dbReference>
<evidence type="ECO:0000256" key="4">
    <source>
        <dbReference type="ARBA" id="ARBA00022777"/>
    </source>
</evidence>
<dbReference type="InterPro" id="IPR029056">
    <property type="entry name" value="Ribokinase-like"/>
</dbReference>
<keyword evidence="3" id="KW-0547">Nucleotide-binding</keyword>
<accession>A0A2S0KFM3</accession>
<sequence>MIVTVTANPSVDRTIELAGRLERGEVLRAAKVRSQPGGKGINVARAVTGAGLESVALLPARDTDPLLSLLDDTAQPYRTVAVDGEVRTNLTIAEPDGTTTKLNEPGTRLTEGQLAQFTDLIAESAAGADWVALCGSLPPGVPAQWYGSVIERLHHTGRRVAVDTSGAPLLAVAGFRPDLLKPNAFELAELTGGDGRLLEEAAENGDLEPAADAARELAARTRGTVLTTLGAAGALLTDGPNTWFAQTPPVRVRSTVGAGDSALAGYLIALHRGAAGGAALAHAVAYGSAAAALPGTTPPLPEHLDLAGAVHRQLT</sequence>
<keyword evidence="4 8" id="KW-0418">Kinase</keyword>
<feature type="domain" description="Carbohydrate kinase PfkB" evidence="7">
    <location>
        <begin position="7"/>
        <end position="301"/>
    </location>
</feature>
<protein>
    <submittedName>
        <fullName evidence="8">1-phosphofructokinase</fullName>
    </submittedName>
</protein>
<dbReference type="InterPro" id="IPR002173">
    <property type="entry name" value="Carboh/pur_kinase_PfkB_CS"/>
</dbReference>
<dbReference type="GO" id="GO:0005829">
    <property type="term" value="C:cytosol"/>
    <property type="evidence" value="ECO:0007669"/>
    <property type="project" value="TreeGrafter"/>
</dbReference>
<evidence type="ECO:0000256" key="1">
    <source>
        <dbReference type="ARBA" id="ARBA00010688"/>
    </source>
</evidence>
<dbReference type="OrthoDB" id="9801219at2"/>
<organism evidence="8 9">
    <name type="scientific">Gordonia iterans</name>
    <dbReference type="NCBI Taxonomy" id="1004901"/>
    <lineage>
        <taxon>Bacteria</taxon>
        <taxon>Bacillati</taxon>
        <taxon>Actinomycetota</taxon>
        <taxon>Actinomycetes</taxon>
        <taxon>Mycobacteriales</taxon>
        <taxon>Gordoniaceae</taxon>
        <taxon>Gordonia</taxon>
    </lineage>
</organism>
<dbReference type="PANTHER" id="PTHR46566:SF5">
    <property type="entry name" value="1-PHOSPHOFRUCTOKINASE"/>
    <property type="match status" value="1"/>
</dbReference>
<dbReference type="PROSITE" id="PS00584">
    <property type="entry name" value="PFKB_KINASES_2"/>
    <property type="match status" value="1"/>
</dbReference>
<dbReference type="GO" id="GO:0005524">
    <property type="term" value="F:ATP binding"/>
    <property type="evidence" value="ECO:0007669"/>
    <property type="project" value="UniProtKB-KW"/>
</dbReference>
<dbReference type="Proteomes" id="UP000239814">
    <property type="component" value="Chromosome"/>
</dbReference>
<evidence type="ECO:0000256" key="3">
    <source>
        <dbReference type="ARBA" id="ARBA00022741"/>
    </source>
</evidence>
<name>A0A2S0KFM3_9ACTN</name>
<reference evidence="8 9" key="1">
    <citation type="submission" date="2018-03" db="EMBL/GenBank/DDBJ databases">
        <title>Characteristics and genome of n-alkane degrading marine bacteria Gordonia iterans isolated from crude oil contaminated in Tae-an, South Korea.</title>
        <authorList>
            <person name="Lee S.-S."/>
            <person name="Kim H."/>
        </authorList>
    </citation>
    <scope>NUCLEOTIDE SEQUENCE [LARGE SCALE GENOMIC DNA]</scope>
    <source>
        <strain evidence="8 9">Co17</strain>
    </source>
</reference>
<dbReference type="SUPFAM" id="SSF53613">
    <property type="entry name" value="Ribokinase-like"/>
    <property type="match status" value="1"/>
</dbReference>
<gene>
    <name evidence="8" type="ORF">C6V83_09600</name>
</gene>
<keyword evidence="9" id="KW-1185">Reference proteome</keyword>
<proteinExistence type="inferred from homology"/>
<dbReference type="NCBIfam" id="TIGR03168">
    <property type="entry name" value="1-PFK"/>
    <property type="match status" value="1"/>
</dbReference>